<sequence length="276" mass="30372">MNVPPPPIPPWSPSERLELLAEILKANPVAPETILPIVRNLPEPRWEDLPLPRGRSLNQCRQLYYDYVRQSPAPPIGLSRSTSVREIPRPLDIAGMKRPYGMEGPSSAPMSGQRYQDIQPKPAGLGPMLNPSESSEPPKKKRGRPTKAESELRKEQAARQRGDSISNVRRDTVFTAGPSGMPSLIAQQAAQAVMTPTLQSLPKPTAPQETSSGKRKRLKMIRDEAESRPPPESEEDLQEGRPGAAGHARTPSRGYPDILTRQPDEGPSSFRAPRGE</sequence>
<reference evidence="3" key="1">
    <citation type="journal article" date="2020" name="Stud. Mycol.">
        <title>101 Dothideomycetes genomes: A test case for predicting lifestyles and emergence of pathogens.</title>
        <authorList>
            <person name="Haridas S."/>
            <person name="Albert R."/>
            <person name="Binder M."/>
            <person name="Bloem J."/>
            <person name="LaButti K."/>
            <person name="Salamov A."/>
            <person name="Andreopoulos B."/>
            <person name="Baker S."/>
            <person name="Barry K."/>
            <person name="Bills G."/>
            <person name="Bluhm B."/>
            <person name="Cannon C."/>
            <person name="Castanera R."/>
            <person name="Culley D."/>
            <person name="Daum C."/>
            <person name="Ezra D."/>
            <person name="Gonzalez J."/>
            <person name="Henrissat B."/>
            <person name="Kuo A."/>
            <person name="Liang C."/>
            <person name="Lipzen A."/>
            <person name="Lutzoni F."/>
            <person name="Magnuson J."/>
            <person name="Mondo S."/>
            <person name="Nolan M."/>
            <person name="Ohm R."/>
            <person name="Pangilinan J."/>
            <person name="Park H.-J."/>
            <person name="Ramirez L."/>
            <person name="Alfaro M."/>
            <person name="Sun H."/>
            <person name="Tritt A."/>
            <person name="Yoshinaga Y."/>
            <person name="Zwiers L.-H."/>
            <person name="Turgeon B."/>
            <person name="Goodwin S."/>
            <person name="Spatafora J."/>
            <person name="Crous P."/>
            <person name="Grigoriev I."/>
        </authorList>
    </citation>
    <scope>NUCLEOTIDE SEQUENCE [LARGE SCALE GENOMIC DNA]</scope>
    <source>
        <strain evidence="3">CECT 20119</strain>
    </source>
</reference>
<dbReference type="AlphaFoldDB" id="A0A6A6GC01"/>
<proteinExistence type="predicted"/>
<organism evidence="2 3">
    <name type="scientific">Elsinoe ampelina</name>
    <dbReference type="NCBI Taxonomy" id="302913"/>
    <lineage>
        <taxon>Eukaryota</taxon>
        <taxon>Fungi</taxon>
        <taxon>Dikarya</taxon>
        <taxon>Ascomycota</taxon>
        <taxon>Pezizomycotina</taxon>
        <taxon>Dothideomycetes</taxon>
        <taxon>Dothideomycetidae</taxon>
        <taxon>Myriangiales</taxon>
        <taxon>Elsinoaceae</taxon>
        <taxon>Elsinoe</taxon>
    </lineage>
</organism>
<feature type="compositionally biased region" description="Basic and acidic residues" evidence="1">
    <location>
        <begin position="146"/>
        <end position="172"/>
    </location>
</feature>
<feature type="region of interest" description="Disordered" evidence="1">
    <location>
        <begin position="74"/>
        <end position="276"/>
    </location>
</feature>
<dbReference type="Proteomes" id="UP000799538">
    <property type="component" value="Unassembled WGS sequence"/>
</dbReference>
<name>A0A6A6GC01_9PEZI</name>
<accession>A0A6A6GC01</accession>
<protein>
    <recommendedName>
        <fullName evidence="4">Myb-like domain-containing protein</fullName>
    </recommendedName>
</protein>
<feature type="compositionally biased region" description="Polar residues" evidence="1">
    <location>
        <begin position="185"/>
        <end position="211"/>
    </location>
</feature>
<gene>
    <name evidence="2" type="ORF">BDZ85DRAFT_124496</name>
</gene>
<dbReference type="EMBL" id="ML992507">
    <property type="protein sequence ID" value="KAF2223254.1"/>
    <property type="molecule type" value="Genomic_DNA"/>
</dbReference>
<feature type="compositionally biased region" description="Basic and acidic residues" evidence="1">
    <location>
        <begin position="220"/>
        <end position="231"/>
    </location>
</feature>
<dbReference type="OrthoDB" id="5371646at2759"/>
<evidence type="ECO:0000313" key="3">
    <source>
        <dbReference type="Proteomes" id="UP000799538"/>
    </source>
</evidence>
<evidence type="ECO:0008006" key="4">
    <source>
        <dbReference type="Google" id="ProtNLM"/>
    </source>
</evidence>
<evidence type="ECO:0000313" key="2">
    <source>
        <dbReference type="EMBL" id="KAF2223254.1"/>
    </source>
</evidence>
<keyword evidence="3" id="KW-1185">Reference proteome</keyword>
<evidence type="ECO:0000256" key="1">
    <source>
        <dbReference type="SAM" id="MobiDB-lite"/>
    </source>
</evidence>